<evidence type="ECO:0000313" key="6">
    <source>
        <dbReference type="Proteomes" id="UP000322025"/>
    </source>
</evidence>
<gene>
    <name evidence="5" type="ORF">FNY66_09070</name>
</gene>
<reference evidence="5" key="1">
    <citation type="submission" date="2019-07" db="EMBL/GenBank/DDBJ databases">
        <authorList>
            <person name="Wongkuna S."/>
            <person name="Scaria J."/>
        </authorList>
    </citation>
    <scope>NUCLEOTIDE SEQUENCE [LARGE SCALE GENOMIC DNA]</scope>
    <source>
        <strain evidence="5">SW178</strain>
    </source>
</reference>
<evidence type="ECO:0000256" key="1">
    <source>
        <dbReference type="ARBA" id="ARBA00023015"/>
    </source>
</evidence>
<evidence type="ECO:0000256" key="3">
    <source>
        <dbReference type="ARBA" id="ARBA00023163"/>
    </source>
</evidence>
<organism evidence="5 6">
    <name type="scientific">Mediterraneibacter catenae</name>
    <dbReference type="NCBI Taxonomy" id="2594882"/>
    <lineage>
        <taxon>Bacteria</taxon>
        <taxon>Bacillati</taxon>
        <taxon>Bacillota</taxon>
        <taxon>Clostridia</taxon>
        <taxon>Lachnospirales</taxon>
        <taxon>Lachnospiraceae</taxon>
        <taxon>Mediterraneibacter</taxon>
    </lineage>
</organism>
<dbReference type="SUPFAM" id="SSF47413">
    <property type="entry name" value="lambda repressor-like DNA-binding domains"/>
    <property type="match status" value="1"/>
</dbReference>
<evidence type="ECO:0000256" key="2">
    <source>
        <dbReference type="ARBA" id="ARBA00023125"/>
    </source>
</evidence>
<accession>A0A5M9I0H3</accession>
<protein>
    <submittedName>
        <fullName evidence="5">LacI family transcriptional regulator</fullName>
    </submittedName>
</protein>
<dbReference type="OrthoDB" id="9813468at2"/>
<keyword evidence="1" id="KW-0805">Transcription regulation</keyword>
<dbReference type="PROSITE" id="PS00356">
    <property type="entry name" value="HTH_LACI_1"/>
    <property type="match status" value="1"/>
</dbReference>
<dbReference type="InterPro" id="IPR000843">
    <property type="entry name" value="HTH_LacI"/>
</dbReference>
<comment type="caution">
    <text evidence="5">The sequence shown here is derived from an EMBL/GenBank/DDBJ whole genome shotgun (WGS) entry which is preliminary data.</text>
</comment>
<evidence type="ECO:0000259" key="4">
    <source>
        <dbReference type="PROSITE" id="PS50932"/>
    </source>
</evidence>
<dbReference type="Gene3D" id="1.10.260.40">
    <property type="entry name" value="lambda repressor-like DNA-binding domains"/>
    <property type="match status" value="1"/>
</dbReference>
<dbReference type="PRINTS" id="PR00036">
    <property type="entry name" value="HTHLACI"/>
</dbReference>
<dbReference type="InterPro" id="IPR010982">
    <property type="entry name" value="Lambda_DNA-bd_dom_sf"/>
</dbReference>
<dbReference type="PANTHER" id="PTHR30146:SF109">
    <property type="entry name" value="HTH-TYPE TRANSCRIPTIONAL REGULATOR GALS"/>
    <property type="match status" value="1"/>
</dbReference>
<proteinExistence type="predicted"/>
<dbReference type="Pfam" id="PF00356">
    <property type="entry name" value="LacI"/>
    <property type="match status" value="1"/>
</dbReference>
<keyword evidence="6" id="KW-1185">Reference proteome</keyword>
<keyword evidence="3" id="KW-0804">Transcription</keyword>
<dbReference type="Proteomes" id="UP000322025">
    <property type="component" value="Unassembled WGS sequence"/>
</dbReference>
<evidence type="ECO:0000313" key="5">
    <source>
        <dbReference type="EMBL" id="KAA8501249.1"/>
    </source>
</evidence>
<dbReference type="GO" id="GO:0000976">
    <property type="term" value="F:transcription cis-regulatory region binding"/>
    <property type="evidence" value="ECO:0007669"/>
    <property type="project" value="TreeGrafter"/>
</dbReference>
<dbReference type="GO" id="GO:0003700">
    <property type="term" value="F:DNA-binding transcription factor activity"/>
    <property type="evidence" value="ECO:0007669"/>
    <property type="project" value="TreeGrafter"/>
</dbReference>
<dbReference type="EMBL" id="VMSO01000010">
    <property type="protein sequence ID" value="KAA8501249.1"/>
    <property type="molecule type" value="Genomic_DNA"/>
</dbReference>
<dbReference type="PANTHER" id="PTHR30146">
    <property type="entry name" value="LACI-RELATED TRANSCRIPTIONAL REPRESSOR"/>
    <property type="match status" value="1"/>
</dbReference>
<keyword evidence="2" id="KW-0238">DNA-binding</keyword>
<feature type="domain" description="HTH lacI-type" evidence="4">
    <location>
        <begin position="1"/>
        <end position="55"/>
    </location>
</feature>
<dbReference type="CDD" id="cd01392">
    <property type="entry name" value="HTH_LacI"/>
    <property type="match status" value="1"/>
</dbReference>
<dbReference type="SMART" id="SM00354">
    <property type="entry name" value="HTH_LACI"/>
    <property type="match status" value="1"/>
</dbReference>
<dbReference type="PROSITE" id="PS50932">
    <property type="entry name" value="HTH_LACI_2"/>
    <property type="match status" value="1"/>
</dbReference>
<name>A0A5M9I0H3_9FIRM</name>
<sequence length="91" mass="10348">MNIYDIAKEAGVSISTVSRVLNKKSNVREDTKQRVEAVLEKHSYRPSAIARGLVSSSMRTVAVLTVDIRVPLISSTWWREKRSSVMNRRQC</sequence>
<dbReference type="AlphaFoldDB" id="A0A5M9I0H3"/>